<gene>
    <name evidence="5" type="ORF">Strvi_9387</name>
</gene>
<dbReference type="Gene3D" id="1.10.10.10">
    <property type="entry name" value="Winged helix-like DNA-binding domain superfamily/Winged helix DNA-binding domain"/>
    <property type="match status" value="1"/>
</dbReference>
<dbReference type="GO" id="GO:0003677">
    <property type="term" value="F:DNA binding"/>
    <property type="evidence" value="ECO:0007669"/>
    <property type="project" value="UniProtKB-KW"/>
</dbReference>
<dbReference type="SUPFAM" id="SSF46785">
    <property type="entry name" value="Winged helix' DNA-binding domain"/>
    <property type="match status" value="1"/>
</dbReference>
<name>G2PGT0_STRV4</name>
<dbReference type="InterPro" id="IPR036388">
    <property type="entry name" value="WH-like_DNA-bd_sf"/>
</dbReference>
<dbReference type="Pfam" id="PF00392">
    <property type="entry name" value="GntR"/>
    <property type="match status" value="1"/>
</dbReference>
<dbReference type="InterPro" id="IPR028978">
    <property type="entry name" value="Chorismate_lyase_/UTRA_dom_sf"/>
</dbReference>
<protein>
    <submittedName>
        <fullName evidence="5">Transcriptional regulator, GntR family with UTRA sensor domain</fullName>
    </submittedName>
</protein>
<dbReference type="GO" id="GO:0003700">
    <property type="term" value="F:DNA-binding transcription factor activity"/>
    <property type="evidence" value="ECO:0007669"/>
    <property type="project" value="InterPro"/>
</dbReference>
<dbReference type="Pfam" id="PF07702">
    <property type="entry name" value="UTRA"/>
    <property type="match status" value="1"/>
</dbReference>
<geneLocation type="plasmid" evidence="5 6">
    <name>pSTRVI01</name>
</geneLocation>
<reference evidence="5" key="1">
    <citation type="submission" date="2011-08" db="EMBL/GenBank/DDBJ databases">
        <title>Complete sequence of plasmid 1 of Streptomyces violaceusniger Tu 4113.</title>
        <authorList>
            <consortium name="US DOE Joint Genome Institute"/>
            <person name="Lucas S."/>
            <person name="Han J."/>
            <person name="Lapidus A."/>
            <person name="Cheng J.-F."/>
            <person name="Goodwin L."/>
            <person name="Pitluck S."/>
            <person name="Peters L."/>
            <person name="Ivanova N."/>
            <person name="Daligault H."/>
            <person name="Detter J.C."/>
            <person name="Han C."/>
            <person name="Tapia R."/>
            <person name="Land M."/>
            <person name="Hauser L."/>
            <person name="Kyrpides N."/>
            <person name="Ivanova N."/>
            <person name="Pagani I."/>
            <person name="Hagen A."/>
            <person name="Katz L."/>
            <person name="Fiedler H.-P."/>
            <person name="Keasling J."/>
            <person name="Fortman J."/>
            <person name="Woyke T."/>
        </authorList>
    </citation>
    <scope>NUCLEOTIDE SEQUENCE [LARGE SCALE GENOMIC DNA]</scope>
    <source>
        <strain evidence="5">Tu 4113</strain>
        <plasmid evidence="5">pSTRVI01</plasmid>
    </source>
</reference>
<dbReference type="GO" id="GO:0045892">
    <property type="term" value="P:negative regulation of DNA-templated transcription"/>
    <property type="evidence" value="ECO:0007669"/>
    <property type="project" value="TreeGrafter"/>
</dbReference>
<dbReference type="InterPro" id="IPR000524">
    <property type="entry name" value="Tscrpt_reg_HTH_GntR"/>
</dbReference>
<sequence length="251" mass="27454">MPDKPGAERPKYQRIADDLKAAIEAGEYEPGDRLPGENALAPQYGVAVMTARQALRVLKNQGLAESRKGAGVFVQAFRPIRRRGIQRLAQDQWGTGRSIWDADDDRTLSVDQVSVEEVTAPPHIADVLGLTSSATACARSRRYSLAERPVMLAVAYLPYDLVAGSAITRPDTGPGGIYARLAELGHAPVHFREEIRGRLPTSDEADRLGMSAERPVLKICRTAFSTDGRAIEIQEMTLDSASYVLDYEFDA</sequence>
<feature type="domain" description="HTH gntR-type" evidence="4">
    <location>
        <begin position="9"/>
        <end position="77"/>
    </location>
</feature>
<keyword evidence="6" id="KW-1185">Reference proteome</keyword>
<dbReference type="InterPro" id="IPR036390">
    <property type="entry name" value="WH_DNA-bd_sf"/>
</dbReference>
<dbReference type="HOGENOM" id="CLU_063236_8_1_11"/>
<dbReference type="PANTHER" id="PTHR44846:SF17">
    <property type="entry name" value="GNTR-FAMILY TRANSCRIPTIONAL REGULATOR"/>
    <property type="match status" value="1"/>
</dbReference>
<keyword evidence="3" id="KW-0804">Transcription</keyword>
<dbReference type="PROSITE" id="PS50949">
    <property type="entry name" value="HTH_GNTR"/>
    <property type="match status" value="1"/>
</dbReference>
<proteinExistence type="predicted"/>
<evidence type="ECO:0000259" key="4">
    <source>
        <dbReference type="PROSITE" id="PS50949"/>
    </source>
</evidence>
<dbReference type="EMBL" id="CP002995">
    <property type="protein sequence ID" value="AEM88644.1"/>
    <property type="molecule type" value="Genomic_DNA"/>
</dbReference>
<evidence type="ECO:0000313" key="5">
    <source>
        <dbReference type="EMBL" id="AEM88644.1"/>
    </source>
</evidence>
<organism evidence="5 6">
    <name type="scientific">Streptomyces violaceusniger (strain Tu 4113)</name>
    <dbReference type="NCBI Taxonomy" id="653045"/>
    <lineage>
        <taxon>Bacteria</taxon>
        <taxon>Bacillati</taxon>
        <taxon>Actinomycetota</taxon>
        <taxon>Actinomycetes</taxon>
        <taxon>Kitasatosporales</taxon>
        <taxon>Streptomycetaceae</taxon>
        <taxon>Streptomyces</taxon>
        <taxon>Streptomyces violaceusniger group</taxon>
    </lineage>
</organism>
<evidence type="ECO:0000313" key="6">
    <source>
        <dbReference type="Proteomes" id="UP000008703"/>
    </source>
</evidence>
<evidence type="ECO:0000256" key="1">
    <source>
        <dbReference type="ARBA" id="ARBA00023015"/>
    </source>
</evidence>
<dbReference type="Gene3D" id="3.40.1410.10">
    <property type="entry name" value="Chorismate lyase-like"/>
    <property type="match status" value="1"/>
</dbReference>
<dbReference type="KEGG" id="svl:Strvi_9387"/>
<keyword evidence="1" id="KW-0805">Transcription regulation</keyword>
<dbReference type="Proteomes" id="UP000008703">
    <property type="component" value="Plasmid pSTRVI01"/>
</dbReference>
<dbReference type="CDD" id="cd07377">
    <property type="entry name" value="WHTH_GntR"/>
    <property type="match status" value="1"/>
</dbReference>
<evidence type="ECO:0000256" key="3">
    <source>
        <dbReference type="ARBA" id="ARBA00023163"/>
    </source>
</evidence>
<accession>G2PGT0</accession>
<dbReference type="RefSeq" id="WP_014043579.1">
    <property type="nucleotide sequence ID" value="NC_015951.1"/>
</dbReference>
<dbReference type="AlphaFoldDB" id="G2PGT0"/>
<dbReference type="SMART" id="SM00866">
    <property type="entry name" value="UTRA"/>
    <property type="match status" value="1"/>
</dbReference>
<dbReference type="PANTHER" id="PTHR44846">
    <property type="entry name" value="MANNOSYL-D-GLYCERATE TRANSPORT/METABOLISM SYSTEM REPRESSOR MNGR-RELATED"/>
    <property type="match status" value="1"/>
</dbReference>
<dbReference type="SMART" id="SM00345">
    <property type="entry name" value="HTH_GNTR"/>
    <property type="match status" value="1"/>
</dbReference>
<keyword evidence="2" id="KW-0238">DNA-binding</keyword>
<evidence type="ECO:0000256" key="2">
    <source>
        <dbReference type="ARBA" id="ARBA00023125"/>
    </source>
</evidence>
<keyword evidence="5" id="KW-0614">Plasmid</keyword>
<dbReference type="SUPFAM" id="SSF64288">
    <property type="entry name" value="Chorismate lyase-like"/>
    <property type="match status" value="1"/>
</dbReference>
<dbReference type="InterPro" id="IPR011663">
    <property type="entry name" value="UTRA"/>
</dbReference>
<dbReference type="InterPro" id="IPR050679">
    <property type="entry name" value="Bact_HTH_transcr_reg"/>
</dbReference>